<protein>
    <submittedName>
        <fullName evidence="1">Uncharacterized protein YukE</fullName>
    </submittedName>
</protein>
<dbReference type="Pfam" id="PF10824">
    <property type="entry name" value="T7SS_ESX_EspC"/>
    <property type="match status" value="1"/>
</dbReference>
<name>A0ABS4TVP1_9PSEU</name>
<sequence>MDESIDVDTAALVSHARTLTGLVGELRAALDAARSVSLSSDAYGETARPAAVKLESAAQDGQAAIKAGVDAVDRTGAKLRDSAAAYENRDSAEAARMARVEGEVATS</sequence>
<reference evidence="1 2" key="1">
    <citation type="submission" date="2021-03" db="EMBL/GenBank/DDBJ databases">
        <title>Sequencing the genomes of 1000 actinobacteria strains.</title>
        <authorList>
            <person name="Klenk H.-P."/>
        </authorList>
    </citation>
    <scope>NUCLEOTIDE SEQUENCE [LARGE SCALE GENOMIC DNA]</scope>
    <source>
        <strain evidence="1 2">DSM 46670</strain>
    </source>
</reference>
<evidence type="ECO:0000313" key="2">
    <source>
        <dbReference type="Proteomes" id="UP001519332"/>
    </source>
</evidence>
<proteinExistence type="predicted"/>
<comment type="caution">
    <text evidence="1">The sequence shown here is derived from an EMBL/GenBank/DDBJ whole genome shotgun (WGS) entry which is preliminary data.</text>
</comment>
<organism evidence="1 2">
    <name type="scientific">Kibdelosporangium banguiense</name>
    <dbReference type="NCBI Taxonomy" id="1365924"/>
    <lineage>
        <taxon>Bacteria</taxon>
        <taxon>Bacillati</taxon>
        <taxon>Actinomycetota</taxon>
        <taxon>Actinomycetes</taxon>
        <taxon>Pseudonocardiales</taxon>
        <taxon>Pseudonocardiaceae</taxon>
        <taxon>Kibdelosporangium</taxon>
    </lineage>
</organism>
<evidence type="ECO:0000313" key="1">
    <source>
        <dbReference type="EMBL" id="MBP2327986.1"/>
    </source>
</evidence>
<dbReference type="RefSeq" id="WP_209645071.1">
    <property type="nucleotide sequence ID" value="NZ_JAGINW010000001.1"/>
</dbReference>
<gene>
    <name evidence="1" type="ORF">JOF56_008371</name>
</gene>
<accession>A0ABS4TVP1</accession>
<keyword evidence="2" id="KW-1185">Reference proteome</keyword>
<dbReference type="InterPro" id="IPR022536">
    <property type="entry name" value="EspC"/>
</dbReference>
<dbReference type="Proteomes" id="UP001519332">
    <property type="component" value="Unassembled WGS sequence"/>
</dbReference>
<dbReference type="EMBL" id="JAGINW010000001">
    <property type="protein sequence ID" value="MBP2327986.1"/>
    <property type="molecule type" value="Genomic_DNA"/>
</dbReference>